<evidence type="ECO:0000313" key="3">
    <source>
        <dbReference type="Proteomes" id="UP001250932"/>
    </source>
</evidence>
<proteinExistence type="predicted"/>
<protein>
    <recommendedName>
        <fullName evidence="4">Lipoprotein</fullName>
    </recommendedName>
</protein>
<organism evidence="2 3">
    <name type="scientific">Candidatus Nitronereus thalassa</name>
    <dbReference type="NCBI Taxonomy" id="3020898"/>
    <lineage>
        <taxon>Bacteria</taxon>
        <taxon>Pseudomonadati</taxon>
        <taxon>Nitrospirota</taxon>
        <taxon>Nitrospiria</taxon>
        <taxon>Nitrospirales</taxon>
        <taxon>Nitrospiraceae</taxon>
        <taxon>Candidatus Nitronereus</taxon>
    </lineage>
</organism>
<feature type="transmembrane region" description="Helical" evidence="1">
    <location>
        <begin position="6"/>
        <end position="25"/>
    </location>
</feature>
<evidence type="ECO:0000256" key="1">
    <source>
        <dbReference type="SAM" id="Phobius"/>
    </source>
</evidence>
<keyword evidence="1" id="KW-0812">Transmembrane</keyword>
<evidence type="ECO:0000313" key="2">
    <source>
        <dbReference type="EMBL" id="MDT7042997.1"/>
    </source>
</evidence>
<dbReference type="EMBL" id="JAQOUE010000001">
    <property type="protein sequence ID" value="MDT7042997.1"/>
    <property type="molecule type" value="Genomic_DNA"/>
</dbReference>
<reference evidence="2 3" key="1">
    <citation type="journal article" date="2023" name="ISME J.">
        <title>Cultivation and genomic characterization of novel and ubiquitous marine nitrite-oxidizing bacteria from the Nitrospirales.</title>
        <authorList>
            <person name="Mueller A.J."/>
            <person name="Daebeler A."/>
            <person name="Herbold C.W."/>
            <person name="Kirkegaard R.H."/>
            <person name="Daims H."/>
        </authorList>
    </citation>
    <scope>NUCLEOTIDE SEQUENCE [LARGE SCALE GENOMIC DNA]</scope>
    <source>
        <strain evidence="2 3">EB</strain>
    </source>
</reference>
<keyword evidence="1" id="KW-1133">Transmembrane helix</keyword>
<keyword evidence="1" id="KW-0472">Membrane</keyword>
<evidence type="ECO:0008006" key="4">
    <source>
        <dbReference type="Google" id="ProtNLM"/>
    </source>
</evidence>
<sequence>MLNIARLFYLAGTLGMIFLALGCATTTSMPMEKHRISATVVYADTDAINLAARARGYAGQRVNGFYDPSRNEIWCPNDESVESLRTCGHELRHLIKGQFH</sequence>
<comment type="caution">
    <text evidence="2">The sequence shown here is derived from an EMBL/GenBank/DDBJ whole genome shotgun (WGS) entry which is preliminary data.</text>
</comment>
<dbReference type="RefSeq" id="WP_313833473.1">
    <property type="nucleotide sequence ID" value="NZ_JAQOUE010000001.1"/>
</dbReference>
<keyword evidence="3" id="KW-1185">Reference proteome</keyword>
<accession>A0ABU3K9F2</accession>
<name>A0ABU3K9F2_9BACT</name>
<dbReference type="PROSITE" id="PS51257">
    <property type="entry name" value="PROKAR_LIPOPROTEIN"/>
    <property type="match status" value="1"/>
</dbReference>
<gene>
    <name evidence="2" type="ORF">PPG34_11585</name>
</gene>
<dbReference type="Proteomes" id="UP001250932">
    <property type="component" value="Unassembled WGS sequence"/>
</dbReference>